<accession>A0A1E5WIK5</accession>
<dbReference type="CDD" id="cd00054">
    <property type="entry name" value="EGF_CA"/>
    <property type="match status" value="1"/>
</dbReference>
<keyword evidence="3" id="KW-0808">Transferase</keyword>
<evidence type="ECO:0000256" key="10">
    <source>
        <dbReference type="ARBA" id="ARBA00023136"/>
    </source>
</evidence>
<evidence type="ECO:0000256" key="12">
    <source>
        <dbReference type="ARBA" id="ARBA00023180"/>
    </source>
</evidence>
<dbReference type="PROSITE" id="PS01187">
    <property type="entry name" value="EGF_CA"/>
    <property type="match status" value="1"/>
</dbReference>
<protein>
    <submittedName>
        <fullName evidence="16">Wall-associated receptor kinase 2</fullName>
    </submittedName>
</protein>
<evidence type="ECO:0000256" key="14">
    <source>
        <dbReference type="SAM" id="Phobius"/>
    </source>
</evidence>
<feature type="domain" description="Protein kinase" evidence="15">
    <location>
        <begin position="390"/>
        <end position="661"/>
    </location>
</feature>
<keyword evidence="2" id="KW-0723">Serine/threonine-protein kinase</keyword>
<keyword evidence="12" id="KW-0325">Glycoprotein</keyword>
<evidence type="ECO:0000256" key="7">
    <source>
        <dbReference type="ARBA" id="ARBA00022777"/>
    </source>
</evidence>
<dbReference type="SUPFAM" id="SSF56112">
    <property type="entry name" value="Protein kinase-like (PK-like)"/>
    <property type="match status" value="1"/>
</dbReference>
<keyword evidence="9 14" id="KW-1133">Transmembrane helix</keyword>
<dbReference type="InterPro" id="IPR017441">
    <property type="entry name" value="Protein_kinase_ATP_BS"/>
</dbReference>
<dbReference type="PROSITE" id="PS00107">
    <property type="entry name" value="PROTEIN_KINASE_ATP"/>
    <property type="match status" value="1"/>
</dbReference>
<dbReference type="GO" id="GO:0005886">
    <property type="term" value="C:plasma membrane"/>
    <property type="evidence" value="ECO:0007669"/>
    <property type="project" value="TreeGrafter"/>
</dbReference>
<dbReference type="PANTHER" id="PTHR27005">
    <property type="entry name" value="WALL-ASSOCIATED RECEPTOR KINASE-LIKE 21"/>
    <property type="match status" value="1"/>
</dbReference>
<gene>
    <name evidence="16" type="ORF">BAE44_0001755</name>
</gene>
<keyword evidence="4 14" id="KW-0812">Transmembrane</keyword>
<keyword evidence="5" id="KW-0732">Signal</keyword>
<comment type="subcellular location">
    <subcellularLocation>
        <location evidence="1">Membrane</location>
        <topology evidence="1">Single-pass type I membrane protein</topology>
    </subcellularLocation>
</comment>
<dbReference type="InterPro" id="IPR000719">
    <property type="entry name" value="Prot_kinase_dom"/>
</dbReference>
<evidence type="ECO:0000256" key="9">
    <source>
        <dbReference type="ARBA" id="ARBA00022989"/>
    </source>
</evidence>
<dbReference type="SMART" id="SM00179">
    <property type="entry name" value="EGF_CA"/>
    <property type="match status" value="1"/>
</dbReference>
<dbReference type="PROSITE" id="PS00108">
    <property type="entry name" value="PROTEIN_KINASE_ST"/>
    <property type="match status" value="1"/>
</dbReference>
<evidence type="ECO:0000256" key="13">
    <source>
        <dbReference type="PROSITE-ProRule" id="PRU10141"/>
    </source>
</evidence>
<evidence type="ECO:0000256" key="1">
    <source>
        <dbReference type="ARBA" id="ARBA00004479"/>
    </source>
</evidence>
<dbReference type="GO" id="GO:0004674">
    <property type="term" value="F:protein serine/threonine kinase activity"/>
    <property type="evidence" value="ECO:0007669"/>
    <property type="project" value="UniProtKB-KW"/>
</dbReference>
<dbReference type="PANTHER" id="PTHR27005:SF412">
    <property type="entry name" value="OS04G0307900 PROTEIN"/>
    <property type="match status" value="1"/>
</dbReference>
<dbReference type="FunFam" id="3.30.200.20:FF:000043">
    <property type="entry name" value="Wall-associated receptor kinase 2"/>
    <property type="match status" value="1"/>
</dbReference>
<evidence type="ECO:0000256" key="4">
    <source>
        <dbReference type="ARBA" id="ARBA00022692"/>
    </source>
</evidence>
<evidence type="ECO:0000256" key="3">
    <source>
        <dbReference type="ARBA" id="ARBA00022679"/>
    </source>
</evidence>
<keyword evidence="8 13" id="KW-0067">ATP-binding</keyword>
<keyword evidence="10 14" id="KW-0472">Membrane</keyword>
<evidence type="ECO:0000256" key="5">
    <source>
        <dbReference type="ARBA" id="ARBA00022729"/>
    </source>
</evidence>
<dbReference type="GO" id="GO:0030247">
    <property type="term" value="F:polysaccharide binding"/>
    <property type="evidence" value="ECO:0007669"/>
    <property type="project" value="InterPro"/>
</dbReference>
<keyword evidence="7 16" id="KW-0418">Kinase</keyword>
<organism evidence="16 17">
    <name type="scientific">Dichanthelium oligosanthes</name>
    <dbReference type="NCBI Taxonomy" id="888268"/>
    <lineage>
        <taxon>Eukaryota</taxon>
        <taxon>Viridiplantae</taxon>
        <taxon>Streptophyta</taxon>
        <taxon>Embryophyta</taxon>
        <taxon>Tracheophyta</taxon>
        <taxon>Spermatophyta</taxon>
        <taxon>Magnoliopsida</taxon>
        <taxon>Liliopsida</taxon>
        <taxon>Poales</taxon>
        <taxon>Poaceae</taxon>
        <taxon>PACMAD clade</taxon>
        <taxon>Panicoideae</taxon>
        <taxon>Panicodae</taxon>
        <taxon>Paniceae</taxon>
        <taxon>Dichantheliinae</taxon>
        <taxon>Dichanthelium</taxon>
    </lineage>
</organism>
<dbReference type="AlphaFoldDB" id="A0A1E5WIK5"/>
<evidence type="ECO:0000313" key="16">
    <source>
        <dbReference type="EMBL" id="OEL37226.1"/>
    </source>
</evidence>
<keyword evidence="16" id="KW-0675">Receptor</keyword>
<dbReference type="OrthoDB" id="4062651at2759"/>
<dbReference type="InterPro" id="IPR025287">
    <property type="entry name" value="WAK_GUB"/>
</dbReference>
<dbReference type="Pfam" id="PF00069">
    <property type="entry name" value="Pkinase"/>
    <property type="match status" value="1"/>
</dbReference>
<dbReference type="GO" id="GO:0005509">
    <property type="term" value="F:calcium ion binding"/>
    <property type="evidence" value="ECO:0007669"/>
    <property type="project" value="InterPro"/>
</dbReference>
<evidence type="ECO:0000256" key="2">
    <source>
        <dbReference type="ARBA" id="ARBA00022527"/>
    </source>
</evidence>
<dbReference type="FunFam" id="2.10.25.10:FF:000628">
    <property type="entry name" value="Wall-associated receptor kinase 2"/>
    <property type="match status" value="1"/>
</dbReference>
<dbReference type="Gene3D" id="3.30.200.20">
    <property type="entry name" value="Phosphorylase Kinase, domain 1"/>
    <property type="match status" value="1"/>
</dbReference>
<dbReference type="InterPro" id="IPR008271">
    <property type="entry name" value="Ser/Thr_kinase_AS"/>
</dbReference>
<dbReference type="GO" id="GO:0005524">
    <property type="term" value="F:ATP binding"/>
    <property type="evidence" value="ECO:0007669"/>
    <property type="project" value="UniProtKB-UniRule"/>
</dbReference>
<keyword evidence="6 13" id="KW-0547">Nucleotide-binding</keyword>
<feature type="binding site" evidence="13">
    <location>
        <position position="419"/>
    </location>
    <ligand>
        <name>ATP</name>
        <dbReference type="ChEBI" id="CHEBI:30616"/>
    </ligand>
</feature>
<feature type="transmembrane region" description="Helical" evidence="14">
    <location>
        <begin position="315"/>
        <end position="337"/>
    </location>
</feature>
<dbReference type="GO" id="GO:0007166">
    <property type="term" value="P:cell surface receptor signaling pathway"/>
    <property type="evidence" value="ECO:0007669"/>
    <property type="project" value="InterPro"/>
</dbReference>
<dbReference type="InterPro" id="IPR001881">
    <property type="entry name" value="EGF-like_Ca-bd_dom"/>
</dbReference>
<keyword evidence="17" id="KW-1185">Reference proteome</keyword>
<dbReference type="STRING" id="888268.A0A1E5WIK5"/>
<dbReference type="PROSITE" id="PS50011">
    <property type="entry name" value="PROTEIN_KINASE_DOM"/>
    <property type="match status" value="1"/>
</dbReference>
<dbReference type="InterPro" id="IPR011009">
    <property type="entry name" value="Kinase-like_dom_sf"/>
</dbReference>
<dbReference type="Pfam" id="PF13947">
    <property type="entry name" value="GUB_WAK_bind"/>
    <property type="match status" value="1"/>
</dbReference>
<proteinExistence type="predicted"/>
<evidence type="ECO:0000256" key="6">
    <source>
        <dbReference type="ARBA" id="ARBA00022741"/>
    </source>
</evidence>
<reference evidence="16 17" key="1">
    <citation type="submission" date="2016-09" db="EMBL/GenBank/DDBJ databases">
        <title>The draft genome of Dichanthelium oligosanthes: A C3 panicoid grass species.</title>
        <authorList>
            <person name="Studer A.J."/>
            <person name="Schnable J.C."/>
            <person name="Brutnell T.P."/>
        </authorList>
    </citation>
    <scope>NUCLEOTIDE SEQUENCE [LARGE SCALE GENOMIC DNA]</scope>
    <source>
        <strain evidence="17">cv. Kellogg 1175</strain>
        <tissue evidence="16">Leaf</tissue>
    </source>
</reference>
<name>A0A1E5WIK5_9POAL</name>
<evidence type="ECO:0000256" key="11">
    <source>
        <dbReference type="ARBA" id="ARBA00023157"/>
    </source>
</evidence>
<dbReference type="Gene3D" id="1.10.510.10">
    <property type="entry name" value="Transferase(Phosphotransferase) domain 1"/>
    <property type="match status" value="1"/>
</dbReference>
<evidence type="ECO:0000259" key="15">
    <source>
        <dbReference type="PROSITE" id="PS50011"/>
    </source>
</evidence>
<keyword evidence="11" id="KW-1015">Disulfide bond</keyword>
<dbReference type="EMBL" id="LWDX02006236">
    <property type="protein sequence ID" value="OEL37226.1"/>
    <property type="molecule type" value="Genomic_DNA"/>
</dbReference>
<dbReference type="Gene3D" id="2.10.25.10">
    <property type="entry name" value="Laminin"/>
    <property type="match status" value="1"/>
</dbReference>
<evidence type="ECO:0000313" key="17">
    <source>
        <dbReference type="Proteomes" id="UP000095767"/>
    </source>
</evidence>
<dbReference type="SMART" id="SM00220">
    <property type="entry name" value="S_TKc"/>
    <property type="match status" value="1"/>
</dbReference>
<sequence length="730" mass="80557">MILGPVGALPQPSSNCQRKCGEIDVPYPFGIGPYDSPDHCAMPGFNLSCDGNRGLRLLNPDLVVLNISLLQGQARMLNPISSACYNNSTNPRAERSNGWHMNLTDTPYRFSDAHNMFTVIGCRTLAYIQAGDTTGYMSGCVAMCRRSDVKTMREGSCFGIGCCQTAIPKGMAYYSVYFDGNFNATDIKDVSACSYAVLMDSSNFTFRTSYTTSPEFYSAYGGRAPLVVDWAIGNETCEEAYKKPESYACVSSNSNCFDSFSGRGYICNCSKGFEGNPYLSNGCQDIDECMDQKKYPCYGTCHNTAGGFDCFCPPAIAIGLSVAAGSLLLSLSGLFLIRKWRRHAQRQTQRKYFRKNKGLLLEQLILSDQIASDNTKIFSFEELQKATNNFDPTRMLGSGGHGMVYKGILSDQRVVAIKKSKVIKEDEINQFINEVAILSQINHRNIVKLFGCCLETEVPLLVYDFIPNGSLFETIHGDPSKEYTLSWDDCLRIATEAAGALCYLHSAATISIFHRDVKSSNILLDANYIAKVSDFGASRLIPTDQTHVVTNVQGTYGYLDPEYYHTGKLNEKSDVYSFGVVLLELLLRKKPIFICESGLKTNLSNHFLEVIKGRPITDIVAAQVLGEASESEINSVAALAESCLRIRGEERPTMKQVEMTLQSLRIERLSSCPAPPRDDEKIEIPPVLSTRPVENLQPLNIGLRSSDNNLASSACYKLQGEFISSANLAR</sequence>
<dbReference type="SUPFAM" id="SSF57196">
    <property type="entry name" value="EGF/Laminin"/>
    <property type="match status" value="1"/>
</dbReference>
<dbReference type="InterPro" id="IPR045274">
    <property type="entry name" value="WAK-like"/>
</dbReference>
<dbReference type="Proteomes" id="UP000095767">
    <property type="component" value="Unassembled WGS sequence"/>
</dbReference>
<dbReference type="InterPro" id="IPR018097">
    <property type="entry name" value="EGF_Ca-bd_CS"/>
</dbReference>
<comment type="caution">
    <text evidence="16">The sequence shown here is derived from an EMBL/GenBank/DDBJ whole genome shotgun (WGS) entry which is preliminary data.</text>
</comment>
<evidence type="ECO:0000256" key="8">
    <source>
        <dbReference type="ARBA" id="ARBA00022840"/>
    </source>
</evidence>
<dbReference type="FunFam" id="1.10.510.10:FF:000084">
    <property type="entry name" value="Wall-associated receptor kinase 2"/>
    <property type="match status" value="1"/>
</dbReference>